<dbReference type="EMBL" id="KV750695">
    <property type="protein sequence ID" value="OCL03716.1"/>
    <property type="molecule type" value="Genomic_DNA"/>
</dbReference>
<sequence>KGADINAQGGYYGTALQAASQGGYNEIVQLLLSKGADINAQGGHYNTALQAASKHGHNEIVQLLLSKGANSSVLNC</sequence>
<keyword evidence="2 3" id="KW-0040">ANK repeat</keyword>
<evidence type="ECO:0000313" key="4">
    <source>
        <dbReference type="EMBL" id="OCL03716.1"/>
    </source>
</evidence>
<dbReference type="InterPro" id="IPR036770">
    <property type="entry name" value="Ankyrin_rpt-contain_sf"/>
</dbReference>
<dbReference type="PROSITE" id="PS50088">
    <property type="entry name" value="ANK_REPEAT"/>
    <property type="match status" value="2"/>
</dbReference>
<feature type="non-terminal residue" evidence="4">
    <location>
        <position position="1"/>
    </location>
</feature>
<evidence type="ECO:0000256" key="1">
    <source>
        <dbReference type="ARBA" id="ARBA00022737"/>
    </source>
</evidence>
<dbReference type="Proteomes" id="UP000250140">
    <property type="component" value="Unassembled WGS sequence"/>
</dbReference>
<dbReference type="SMART" id="SM00248">
    <property type="entry name" value="ANK"/>
    <property type="match status" value="2"/>
</dbReference>
<dbReference type="PANTHER" id="PTHR24171">
    <property type="entry name" value="ANKYRIN REPEAT DOMAIN-CONTAINING PROTEIN 39-RELATED"/>
    <property type="match status" value="1"/>
</dbReference>
<dbReference type="InterPro" id="IPR002110">
    <property type="entry name" value="Ankyrin_rpt"/>
</dbReference>
<feature type="repeat" description="ANK" evidence="3">
    <location>
        <begin position="11"/>
        <end position="43"/>
    </location>
</feature>
<evidence type="ECO:0000256" key="3">
    <source>
        <dbReference type="PROSITE-ProRule" id="PRU00023"/>
    </source>
</evidence>
<name>A0A8E2ESC5_9PEZI</name>
<reference evidence="4 5" key="1">
    <citation type="journal article" date="2016" name="Nat. Commun.">
        <title>Ectomycorrhizal ecology is imprinted in the genome of the dominant symbiotic fungus Cenococcum geophilum.</title>
        <authorList>
            <consortium name="DOE Joint Genome Institute"/>
            <person name="Peter M."/>
            <person name="Kohler A."/>
            <person name="Ohm R.A."/>
            <person name="Kuo A."/>
            <person name="Krutzmann J."/>
            <person name="Morin E."/>
            <person name="Arend M."/>
            <person name="Barry K.W."/>
            <person name="Binder M."/>
            <person name="Choi C."/>
            <person name="Clum A."/>
            <person name="Copeland A."/>
            <person name="Grisel N."/>
            <person name="Haridas S."/>
            <person name="Kipfer T."/>
            <person name="LaButti K."/>
            <person name="Lindquist E."/>
            <person name="Lipzen A."/>
            <person name="Maire R."/>
            <person name="Meier B."/>
            <person name="Mihaltcheva S."/>
            <person name="Molinier V."/>
            <person name="Murat C."/>
            <person name="Poggeler S."/>
            <person name="Quandt C.A."/>
            <person name="Sperisen C."/>
            <person name="Tritt A."/>
            <person name="Tisserant E."/>
            <person name="Crous P.W."/>
            <person name="Henrissat B."/>
            <person name="Nehls U."/>
            <person name="Egli S."/>
            <person name="Spatafora J.W."/>
            <person name="Grigoriev I.V."/>
            <person name="Martin F.M."/>
        </authorList>
    </citation>
    <scope>NUCLEOTIDE SEQUENCE [LARGE SCALE GENOMIC DNA]</scope>
    <source>
        <strain evidence="4 5">CBS 207.34</strain>
    </source>
</reference>
<accession>A0A8E2ESC5</accession>
<organism evidence="4 5">
    <name type="scientific">Glonium stellatum</name>
    <dbReference type="NCBI Taxonomy" id="574774"/>
    <lineage>
        <taxon>Eukaryota</taxon>
        <taxon>Fungi</taxon>
        <taxon>Dikarya</taxon>
        <taxon>Ascomycota</taxon>
        <taxon>Pezizomycotina</taxon>
        <taxon>Dothideomycetes</taxon>
        <taxon>Pleosporomycetidae</taxon>
        <taxon>Gloniales</taxon>
        <taxon>Gloniaceae</taxon>
        <taxon>Glonium</taxon>
    </lineage>
</organism>
<dbReference type="AlphaFoldDB" id="A0A8E2ESC5"/>
<proteinExistence type="predicted"/>
<evidence type="ECO:0000256" key="2">
    <source>
        <dbReference type="ARBA" id="ARBA00023043"/>
    </source>
</evidence>
<dbReference type="Gene3D" id="1.25.40.20">
    <property type="entry name" value="Ankyrin repeat-containing domain"/>
    <property type="match status" value="1"/>
</dbReference>
<keyword evidence="5" id="KW-1185">Reference proteome</keyword>
<dbReference type="Pfam" id="PF12796">
    <property type="entry name" value="Ank_2"/>
    <property type="match status" value="1"/>
</dbReference>
<feature type="repeat" description="ANK" evidence="3">
    <location>
        <begin position="44"/>
        <end position="76"/>
    </location>
</feature>
<protein>
    <submittedName>
        <fullName evidence="4">Ankyrin</fullName>
    </submittedName>
</protein>
<dbReference type="PROSITE" id="PS50297">
    <property type="entry name" value="ANK_REP_REGION"/>
    <property type="match status" value="2"/>
</dbReference>
<keyword evidence="1" id="KW-0677">Repeat</keyword>
<dbReference type="OrthoDB" id="4772757at2759"/>
<gene>
    <name evidence="4" type="ORF">AOQ84DRAFT_418351</name>
</gene>
<evidence type="ECO:0000313" key="5">
    <source>
        <dbReference type="Proteomes" id="UP000250140"/>
    </source>
</evidence>
<dbReference type="SUPFAM" id="SSF48403">
    <property type="entry name" value="Ankyrin repeat"/>
    <property type="match status" value="1"/>
</dbReference>